<proteinExistence type="predicted"/>
<keyword evidence="4 10" id="KW-0762">Sugar transport</keyword>
<sequence>MSIVITAIILALIAMLANGEYFLGSSMLSRPLVTCTLAGLVMGDVTQGIIIGATLELAFVGSFSIGASIPPEIISGSVLGTAFAIGAGKSTAVALTLGIPIASLVLVVKNLCFLFILPYFVHKADKYASEGNGKGVDRMNIFGGFFSINLPIGLVVGFSYLFGSEAIKGLLDVIPEFVINGLGIATGLLPAFGFAMLMKIMIKKTNATFFILGFAVAVYMKVPVTGVAVFGACMALILTGYSSFTGKKLTTSDNQEVNNQSGNALVGQEINYEDEEF</sequence>
<dbReference type="AlphaFoldDB" id="A0A242P7E3"/>
<feature type="transmembrane region" description="Helical" evidence="9">
    <location>
        <begin position="141"/>
        <end position="162"/>
    </location>
</feature>
<evidence type="ECO:0000256" key="5">
    <source>
        <dbReference type="ARBA" id="ARBA00022683"/>
    </source>
</evidence>
<feature type="transmembrane region" description="Helical" evidence="9">
    <location>
        <begin position="209"/>
        <end position="238"/>
    </location>
</feature>
<keyword evidence="3" id="KW-1003">Cell membrane</keyword>
<dbReference type="GO" id="GO:0009401">
    <property type="term" value="P:phosphoenolpyruvate-dependent sugar phosphotransferase system"/>
    <property type="evidence" value="ECO:0007669"/>
    <property type="project" value="UniProtKB-KW"/>
</dbReference>
<evidence type="ECO:0000256" key="8">
    <source>
        <dbReference type="ARBA" id="ARBA00023136"/>
    </source>
</evidence>
<evidence type="ECO:0000313" key="10">
    <source>
        <dbReference type="EMBL" id="OTQ48314.1"/>
    </source>
</evidence>
<evidence type="ECO:0000313" key="11">
    <source>
        <dbReference type="Proteomes" id="UP000194968"/>
    </source>
</evidence>
<keyword evidence="2" id="KW-0813">Transport</keyword>
<reference evidence="10 11" key="1">
    <citation type="submission" date="2017-03" db="EMBL/GenBank/DDBJ databases">
        <title>Comparative genomics of honeybee gut symbionts reveal geographically distinct and subgroup specific antibiotic resistance.</title>
        <authorList>
            <person name="Ludvigsen J."/>
            <person name="Porcellato D."/>
            <person name="Labee-Lund T.M."/>
            <person name="Amdam G.V."/>
            <person name="Rudi K."/>
        </authorList>
    </citation>
    <scope>NUCLEOTIDE SEQUENCE [LARGE SCALE GENOMIC DNA]</scope>
    <source>
        <strain evidence="10 11">A-4-12</strain>
    </source>
</reference>
<evidence type="ECO:0000256" key="1">
    <source>
        <dbReference type="ARBA" id="ARBA00004651"/>
    </source>
</evidence>
<dbReference type="Proteomes" id="UP000194968">
    <property type="component" value="Unassembled WGS sequence"/>
</dbReference>
<dbReference type="PANTHER" id="PTHR32502:SF8">
    <property type="entry name" value="N-ACETYLGALACTOSAMINE PERMEASE IIC COMPONENT 1"/>
    <property type="match status" value="1"/>
</dbReference>
<evidence type="ECO:0000256" key="7">
    <source>
        <dbReference type="ARBA" id="ARBA00022989"/>
    </source>
</evidence>
<dbReference type="PANTHER" id="PTHR32502">
    <property type="entry name" value="N-ACETYLGALACTOSAMINE PERMEASE II COMPONENT-RELATED"/>
    <property type="match status" value="1"/>
</dbReference>
<name>A0A242P7E3_9GAMM</name>
<dbReference type="InterPro" id="IPR004700">
    <property type="entry name" value="PTS_IIC_man"/>
</dbReference>
<keyword evidence="6 9" id="KW-0812">Transmembrane</keyword>
<dbReference type="OrthoDB" id="3190125at2"/>
<feature type="transmembrane region" description="Helical" evidence="9">
    <location>
        <begin position="97"/>
        <end position="121"/>
    </location>
</feature>
<comment type="caution">
    <text evidence="10">The sequence shown here is derived from an EMBL/GenBank/DDBJ whole genome shotgun (WGS) entry which is preliminary data.</text>
</comment>
<organism evidence="10 11">
    <name type="scientific">Gilliamella apis</name>
    <dbReference type="NCBI Taxonomy" id="1970738"/>
    <lineage>
        <taxon>Bacteria</taxon>
        <taxon>Pseudomonadati</taxon>
        <taxon>Pseudomonadota</taxon>
        <taxon>Gammaproteobacteria</taxon>
        <taxon>Orbales</taxon>
        <taxon>Orbaceae</taxon>
        <taxon>Gilliamella</taxon>
    </lineage>
</organism>
<keyword evidence="5" id="KW-0598">Phosphotransferase system</keyword>
<dbReference type="GO" id="GO:0005886">
    <property type="term" value="C:plasma membrane"/>
    <property type="evidence" value="ECO:0007669"/>
    <property type="project" value="UniProtKB-SubCell"/>
</dbReference>
<comment type="subcellular location">
    <subcellularLocation>
        <location evidence="1">Cell membrane</location>
        <topology evidence="1">Multi-pass membrane protein</topology>
    </subcellularLocation>
</comment>
<evidence type="ECO:0000256" key="9">
    <source>
        <dbReference type="SAM" id="Phobius"/>
    </source>
</evidence>
<evidence type="ECO:0000256" key="3">
    <source>
        <dbReference type="ARBA" id="ARBA00022475"/>
    </source>
</evidence>
<accession>A0A242P7E3</accession>
<protein>
    <submittedName>
        <fullName evidence="10">PTS sugar transporter</fullName>
    </submittedName>
</protein>
<evidence type="ECO:0000256" key="2">
    <source>
        <dbReference type="ARBA" id="ARBA00022448"/>
    </source>
</evidence>
<dbReference type="RefSeq" id="WP_034903231.1">
    <property type="nucleotide sequence ID" value="NZ_LZGQ01000002.1"/>
</dbReference>
<gene>
    <name evidence="10" type="ORF">B6D06_10530</name>
</gene>
<dbReference type="Pfam" id="PF03609">
    <property type="entry name" value="EII-Sor"/>
    <property type="match status" value="1"/>
</dbReference>
<evidence type="ECO:0000256" key="6">
    <source>
        <dbReference type="ARBA" id="ARBA00022692"/>
    </source>
</evidence>
<keyword evidence="8 9" id="KW-0472">Membrane</keyword>
<dbReference type="PROSITE" id="PS51106">
    <property type="entry name" value="PTS_EIIC_TYPE_4"/>
    <property type="match status" value="1"/>
</dbReference>
<dbReference type="InterPro" id="IPR050303">
    <property type="entry name" value="GatZ_KbaZ_carbometab"/>
</dbReference>
<accession>A0A242NSB5</accession>
<dbReference type="EMBL" id="NASK01000103">
    <property type="protein sequence ID" value="OTQ48314.1"/>
    <property type="molecule type" value="Genomic_DNA"/>
</dbReference>
<keyword evidence="7 9" id="KW-1133">Transmembrane helix</keyword>
<evidence type="ECO:0000256" key="4">
    <source>
        <dbReference type="ARBA" id="ARBA00022597"/>
    </source>
</evidence>
<feature type="transmembrane region" description="Helical" evidence="9">
    <location>
        <begin position="177"/>
        <end position="197"/>
    </location>
</feature>